<proteinExistence type="predicted"/>
<evidence type="ECO:0000313" key="2">
    <source>
        <dbReference type="Proteomes" id="UP001158576"/>
    </source>
</evidence>
<organism evidence="1 2">
    <name type="scientific">Oikopleura dioica</name>
    <name type="common">Tunicate</name>
    <dbReference type="NCBI Taxonomy" id="34765"/>
    <lineage>
        <taxon>Eukaryota</taxon>
        <taxon>Metazoa</taxon>
        <taxon>Chordata</taxon>
        <taxon>Tunicata</taxon>
        <taxon>Appendicularia</taxon>
        <taxon>Copelata</taxon>
        <taxon>Oikopleuridae</taxon>
        <taxon>Oikopleura</taxon>
    </lineage>
</organism>
<keyword evidence="2" id="KW-1185">Reference proteome</keyword>
<accession>A0ABN7T2D8</accession>
<evidence type="ECO:0000313" key="1">
    <source>
        <dbReference type="EMBL" id="CAG5110260.1"/>
    </source>
</evidence>
<protein>
    <submittedName>
        <fullName evidence="1">Oidioi.mRNA.OKI2018_I69.chr2.g4676.t1.cds</fullName>
    </submittedName>
</protein>
<dbReference type="EMBL" id="OU015567">
    <property type="protein sequence ID" value="CAG5110260.1"/>
    <property type="molecule type" value="Genomic_DNA"/>
</dbReference>
<sequence length="89" mass="10213">MKIKYFLTVGQLLKADSFKTEEPDGLHCSRGDWQAHMPGFDPKRLSRKWSKLQKAKLKLFGGQAASETWNWVAQVSEIGDNAMWSEKKN</sequence>
<name>A0ABN7T2D8_OIKDI</name>
<dbReference type="Proteomes" id="UP001158576">
    <property type="component" value="Chromosome 2"/>
</dbReference>
<gene>
    <name evidence="1" type="ORF">OKIOD_LOCUS13441</name>
</gene>
<reference evidence="1 2" key="1">
    <citation type="submission" date="2021-04" db="EMBL/GenBank/DDBJ databases">
        <authorList>
            <person name="Bliznina A."/>
        </authorList>
    </citation>
    <scope>NUCLEOTIDE SEQUENCE [LARGE SCALE GENOMIC DNA]</scope>
</reference>